<dbReference type="InterPro" id="IPR052394">
    <property type="entry name" value="LRR-containing"/>
</dbReference>
<evidence type="ECO:0000256" key="3">
    <source>
        <dbReference type="ARBA" id="ARBA00022737"/>
    </source>
</evidence>
<dbReference type="SUPFAM" id="SSF56112">
    <property type="entry name" value="Protein kinase-like (PK-like)"/>
    <property type="match status" value="1"/>
</dbReference>
<evidence type="ECO:0000313" key="9">
    <source>
        <dbReference type="EMBL" id="KJE91963.1"/>
    </source>
</evidence>
<evidence type="ECO:0000256" key="4">
    <source>
        <dbReference type="ARBA" id="ARBA00022741"/>
    </source>
</evidence>
<dbReference type="InterPro" id="IPR017441">
    <property type="entry name" value="Protein_kinase_ATP_BS"/>
</dbReference>
<keyword evidence="9" id="KW-0808">Transferase</keyword>
<dbReference type="PANTHER" id="PTHR24114">
    <property type="entry name" value="LEUCINE RICH REPEAT FAMILY PROTEIN"/>
    <property type="match status" value="1"/>
</dbReference>
<evidence type="ECO:0000256" key="2">
    <source>
        <dbReference type="ARBA" id="ARBA00022614"/>
    </source>
</evidence>
<keyword evidence="3" id="KW-0677">Repeat</keyword>
<dbReference type="PhylomeDB" id="A0A0D2WNI3"/>
<feature type="coiled-coil region" evidence="7">
    <location>
        <begin position="308"/>
        <end position="349"/>
    </location>
</feature>
<keyword evidence="7" id="KW-0175">Coiled coil</keyword>
<feature type="binding site" evidence="6">
    <location>
        <position position="406"/>
    </location>
    <ligand>
        <name>ATP</name>
        <dbReference type="ChEBI" id="CHEBI:30616"/>
    </ligand>
</feature>
<dbReference type="PROSITE" id="PS00108">
    <property type="entry name" value="PROTEIN_KINASE_ST"/>
    <property type="match status" value="1"/>
</dbReference>
<dbReference type="PROSITE" id="PS00107">
    <property type="entry name" value="PROTEIN_KINASE_ATP"/>
    <property type="match status" value="1"/>
</dbReference>
<dbReference type="Gene3D" id="3.30.200.20">
    <property type="entry name" value="Phosphorylase Kinase, domain 1"/>
    <property type="match status" value="1"/>
</dbReference>
<name>A0A0D2WNI3_CAPO3</name>
<dbReference type="SMART" id="SM00220">
    <property type="entry name" value="S_TKc"/>
    <property type="match status" value="1"/>
</dbReference>
<keyword evidence="5 6" id="KW-0067">ATP-binding</keyword>
<dbReference type="InterPro" id="IPR032675">
    <property type="entry name" value="LRR_dom_sf"/>
</dbReference>
<dbReference type="EMBL" id="KE346363">
    <property type="protein sequence ID" value="KJE91963.1"/>
    <property type="molecule type" value="Genomic_DNA"/>
</dbReference>
<dbReference type="SMART" id="SM00368">
    <property type="entry name" value="LRR_RI"/>
    <property type="match status" value="8"/>
</dbReference>
<feature type="domain" description="Protein kinase" evidence="8">
    <location>
        <begin position="378"/>
        <end position="635"/>
    </location>
</feature>
<keyword evidence="9" id="KW-0418">Kinase</keyword>
<dbReference type="Pfam" id="PF13516">
    <property type="entry name" value="LRR_6"/>
    <property type="match status" value="7"/>
</dbReference>
<gene>
    <name evidence="9" type="ORF">CAOG_003008</name>
</gene>
<organism evidence="9 10">
    <name type="scientific">Capsaspora owczarzaki (strain ATCC 30864)</name>
    <dbReference type="NCBI Taxonomy" id="595528"/>
    <lineage>
        <taxon>Eukaryota</taxon>
        <taxon>Filasterea</taxon>
        <taxon>Capsaspora</taxon>
    </lineage>
</organism>
<dbReference type="InterPro" id="IPR001245">
    <property type="entry name" value="Ser-Thr/Tyr_kinase_cat_dom"/>
</dbReference>
<dbReference type="Pfam" id="PF07714">
    <property type="entry name" value="PK_Tyr_Ser-Thr"/>
    <property type="match status" value="1"/>
</dbReference>
<dbReference type="GO" id="GO:0005524">
    <property type="term" value="F:ATP binding"/>
    <property type="evidence" value="ECO:0007669"/>
    <property type="project" value="UniProtKB-UniRule"/>
</dbReference>
<evidence type="ECO:0000256" key="6">
    <source>
        <dbReference type="PROSITE-ProRule" id="PRU10141"/>
    </source>
</evidence>
<dbReference type="Gene3D" id="1.10.510.10">
    <property type="entry name" value="Transferase(Phosphotransferase) domain 1"/>
    <property type="match status" value="1"/>
</dbReference>
<dbReference type="PROSITE" id="PS50011">
    <property type="entry name" value="PROTEIN_KINASE_DOM"/>
    <property type="match status" value="1"/>
</dbReference>
<evidence type="ECO:0000256" key="7">
    <source>
        <dbReference type="SAM" id="Coils"/>
    </source>
</evidence>
<dbReference type="Gene3D" id="3.80.10.10">
    <property type="entry name" value="Ribonuclease Inhibitor"/>
    <property type="match status" value="3"/>
</dbReference>
<dbReference type="InterPro" id="IPR011009">
    <property type="entry name" value="Kinase-like_dom_sf"/>
</dbReference>
<dbReference type="Proteomes" id="UP000008743">
    <property type="component" value="Unassembled WGS sequence"/>
</dbReference>
<reference evidence="10" key="1">
    <citation type="submission" date="2011-02" db="EMBL/GenBank/DDBJ databases">
        <title>The Genome Sequence of Capsaspora owczarzaki ATCC 30864.</title>
        <authorList>
            <person name="Russ C."/>
            <person name="Cuomo C."/>
            <person name="Burger G."/>
            <person name="Gray M.W."/>
            <person name="Holland P.W.H."/>
            <person name="King N."/>
            <person name="Lang F.B.F."/>
            <person name="Roger A.J."/>
            <person name="Ruiz-Trillo I."/>
            <person name="Young S.K."/>
            <person name="Zeng Q."/>
            <person name="Gargeya S."/>
            <person name="Alvarado L."/>
            <person name="Berlin A."/>
            <person name="Chapman S.B."/>
            <person name="Chen Z."/>
            <person name="Freedman E."/>
            <person name="Gellesch M."/>
            <person name="Goldberg J."/>
            <person name="Griggs A."/>
            <person name="Gujja S."/>
            <person name="Heilman E."/>
            <person name="Heiman D."/>
            <person name="Howarth C."/>
            <person name="Mehta T."/>
            <person name="Neiman D."/>
            <person name="Pearson M."/>
            <person name="Roberts A."/>
            <person name="Saif S."/>
            <person name="Shea T."/>
            <person name="Shenoy N."/>
            <person name="Sisk P."/>
            <person name="Stolte C."/>
            <person name="Sykes S."/>
            <person name="White J."/>
            <person name="Yandava C."/>
            <person name="Haas B."/>
            <person name="Nusbaum C."/>
            <person name="Birren B."/>
        </authorList>
    </citation>
    <scope>NUCLEOTIDE SEQUENCE</scope>
    <source>
        <strain evidence="10">ATCC 30864</strain>
    </source>
</reference>
<dbReference type="InterPro" id="IPR000719">
    <property type="entry name" value="Prot_kinase_dom"/>
</dbReference>
<evidence type="ECO:0000313" key="10">
    <source>
        <dbReference type="Proteomes" id="UP000008743"/>
    </source>
</evidence>
<dbReference type="PANTHER" id="PTHR24114:SF2">
    <property type="entry name" value="F-BOX DOMAIN-CONTAINING PROTEIN-RELATED"/>
    <property type="match status" value="1"/>
</dbReference>
<proteinExistence type="predicted"/>
<dbReference type="OrthoDB" id="272549at2759"/>
<keyword evidence="10" id="KW-1185">Reference proteome</keyword>
<evidence type="ECO:0000259" key="8">
    <source>
        <dbReference type="PROSITE" id="PS50011"/>
    </source>
</evidence>
<accession>A0A0D2WNI3</accession>
<dbReference type="InterPro" id="IPR001611">
    <property type="entry name" value="Leu-rich_rpt"/>
</dbReference>
<evidence type="ECO:0000256" key="1">
    <source>
        <dbReference type="ARBA" id="ARBA00022527"/>
    </source>
</evidence>
<keyword evidence="1" id="KW-0723">Serine/threonine-protein kinase</keyword>
<dbReference type="GO" id="GO:0004674">
    <property type="term" value="F:protein serine/threonine kinase activity"/>
    <property type="evidence" value="ECO:0007669"/>
    <property type="project" value="UniProtKB-KW"/>
</dbReference>
<dbReference type="InterPro" id="IPR008271">
    <property type="entry name" value="Ser/Thr_kinase_AS"/>
</dbReference>
<keyword evidence="4 6" id="KW-0547">Nucleotide-binding</keyword>
<sequence length="635" mass="68550">MLSYQNMTEKQQKLFDTVKDASQQLDLCKKQIGNAEAKAIAEAIKVNTTMTELKLGGNLIADVGARAIAEAVRANCTLTVVDLAENRIGDAGARAFAETLKVNNTLTKLDLNENQIGDAGAQAIAEALKVNKTLTRLGLWHNQIGAAGAQAIADALKVNTTLTELYLYQNKIGDDGAQAIAEALEVNTTLTKLYLWENQITCTGAQALADALKANTTVTKLDLGENQIGDAGARAIAEALKVNETLTMLYLNNNFLTTDGIAAFRQTGNAICDLDLDDQRAPSNDELAQIFARTSAAITRATTLEAENQKVRFELAAKDQELQQLRSDLAAKDLELKSALDRIDVLERNQPGVGSAASSDGPIPRVSLATLVTATNNFAADALLGEGAFGRVYGASLPGPRVAIKKLSAESKQGSAEFKSELHSLAKFRHPNVVAILSYAEDGDERCLVYEFMPNGSRHRIAADVARGMHYIQGAFSDKPLFHFDLKTDNVLLNAHFNAKVSDFGLFRAQHLDEKSYIFTQLVQGAVPQLVQGAAPYMCPEFFEEGRMTNKTAVYAFGMILLELLTAEKPGTRLKSKARIAVTNQAIAGMVDSTLNPTEAEHQGVREIVTLALECLADESDERPSFGSILTLLDS</sequence>
<dbReference type="SUPFAM" id="SSF52047">
    <property type="entry name" value="RNI-like"/>
    <property type="match status" value="1"/>
</dbReference>
<keyword evidence="2" id="KW-0433">Leucine-rich repeat</keyword>
<protein>
    <submittedName>
        <fullName evidence="9">TKL protein kinase</fullName>
    </submittedName>
</protein>
<evidence type="ECO:0000256" key="5">
    <source>
        <dbReference type="ARBA" id="ARBA00022840"/>
    </source>
</evidence>
<dbReference type="InParanoid" id="A0A0D2WNI3"/>
<dbReference type="eggNOG" id="KOG4308">
    <property type="taxonomic scope" value="Eukaryota"/>
</dbReference>
<dbReference type="AlphaFoldDB" id="A0A0D2WNI3"/>